<protein>
    <submittedName>
        <fullName evidence="2">Uncharacterized protein</fullName>
    </submittedName>
</protein>
<keyword evidence="3" id="KW-1185">Reference proteome</keyword>
<evidence type="ECO:0000313" key="3">
    <source>
        <dbReference type="Proteomes" id="UP001283361"/>
    </source>
</evidence>
<gene>
    <name evidence="2" type="ORF">RRG08_058322</name>
</gene>
<reference evidence="2" key="1">
    <citation type="journal article" date="2023" name="G3 (Bethesda)">
        <title>A reference genome for the long-term kleptoplast-retaining sea slug Elysia crispata morphotype clarki.</title>
        <authorList>
            <person name="Eastman K.E."/>
            <person name="Pendleton A.L."/>
            <person name="Shaikh M.A."/>
            <person name="Suttiyut T."/>
            <person name="Ogas R."/>
            <person name="Tomko P."/>
            <person name="Gavelis G."/>
            <person name="Widhalm J.R."/>
            <person name="Wisecaver J.H."/>
        </authorList>
    </citation>
    <scope>NUCLEOTIDE SEQUENCE</scope>
    <source>
        <strain evidence="2">ECLA1</strain>
    </source>
</reference>
<dbReference type="EMBL" id="JAWDGP010005302">
    <property type="protein sequence ID" value="KAK3758015.1"/>
    <property type="molecule type" value="Genomic_DNA"/>
</dbReference>
<proteinExistence type="predicted"/>
<dbReference type="AlphaFoldDB" id="A0AAE0YVU9"/>
<name>A0AAE0YVU9_9GAST</name>
<evidence type="ECO:0000256" key="1">
    <source>
        <dbReference type="SAM" id="MobiDB-lite"/>
    </source>
</evidence>
<organism evidence="2 3">
    <name type="scientific">Elysia crispata</name>
    <name type="common">lettuce slug</name>
    <dbReference type="NCBI Taxonomy" id="231223"/>
    <lineage>
        <taxon>Eukaryota</taxon>
        <taxon>Metazoa</taxon>
        <taxon>Spiralia</taxon>
        <taxon>Lophotrochozoa</taxon>
        <taxon>Mollusca</taxon>
        <taxon>Gastropoda</taxon>
        <taxon>Heterobranchia</taxon>
        <taxon>Euthyneura</taxon>
        <taxon>Panpulmonata</taxon>
        <taxon>Sacoglossa</taxon>
        <taxon>Placobranchoidea</taxon>
        <taxon>Plakobranchidae</taxon>
        <taxon>Elysia</taxon>
    </lineage>
</organism>
<comment type="caution">
    <text evidence="2">The sequence shown here is derived from an EMBL/GenBank/DDBJ whole genome shotgun (WGS) entry which is preliminary data.</text>
</comment>
<accession>A0AAE0YVU9</accession>
<dbReference type="Proteomes" id="UP001283361">
    <property type="component" value="Unassembled WGS sequence"/>
</dbReference>
<evidence type="ECO:0000313" key="2">
    <source>
        <dbReference type="EMBL" id="KAK3758015.1"/>
    </source>
</evidence>
<sequence length="83" mass="9381">MVGCLASFRVWPRFFIICRNSGSGTSLPSNKILSNPGGLHWRKTFREKEPGRQCKQQTPQWSDVRVGQHPGGLGPDGRRWTTE</sequence>
<feature type="region of interest" description="Disordered" evidence="1">
    <location>
        <begin position="47"/>
        <end position="83"/>
    </location>
</feature>